<sequence>MASSPRGGEAALSGTMEQGQEHCHGALPLSSGAGPAEPGPVA</sequence>
<keyword evidence="3" id="KW-1185">Reference proteome</keyword>
<evidence type="ECO:0000313" key="3">
    <source>
        <dbReference type="Proteomes" id="UP001597023"/>
    </source>
</evidence>
<gene>
    <name evidence="2" type="ORF">ACFQZ6_26770</name>
</gene>
<dbReference type="Proteomes" id="UP001597023">
    <property type="component" value="Unassembled WGS sequence"/>
</dbReference>
<evidence type="ECO:0000256" key="1">
    <source>
        <dbReference type="SAM" id="MobiDB-lite"/>
    </source>
</evidence>
<accession>A0ABW2WE84</accession>
<evidence type="ECO:0000313" key="2">
    <source>
        <dbReference type="EMBL" id="MFD0317756.1"/>
    </source>
</evidence>
<proteinExistence type="predicted"/>
<feature type="region of interest" description="Disordered" evidence="1">
    <location>
        <begin position="1"/>
        <end position="42"/>
    </location>
</feature>
<organism evidence="2 3">
    <name type="scientific">Streptomyces flavalbus</name>
    <dbReference type="NCBI Taxonomy" id="2665155"/>
    <lineage>
        <taxon>Bacteria</taxon>
        <taxon>Bacillati</taxon>
        <taxon>Actinomycetota</taxon>
        <taxon>Actinomycetes</taxon>
        <taxon>Kitasatosporales</taxon>
        <taxon>Streptomycetaceae</taxon>
        <taxon>Streptomyces</taxon>
    </lineage>
</organism>
<comment type="caution">
    <text evidence="2">The sequence shown here is derived from an EMBL/GenBank/DDBJ whole genome shotgun (WGS) entry which is preliminary data.</text>
</comment>
<protein>
    <submittedName>
        <fullName evidence="2">Uncharacterized protein</fullName>
    </submittedName>
</protein>
<reference evidence="3" key="1">
    <citation type="journal article" date="2019" name="Int. J. Syst. Evol. Microbiol.">
        <title>The Global Catalogue of Microorganisms (GCM) 10K type strain sequencing project: providing services to taxonomists for standard genome sequencing and annotation.</title>
        <authorList>
            <consortium name="The Broad Institute Genomics Platform"/>
            <consortium name="The Broad Institute Genome Sequencing Center for Infectious Disease"/>
            <person name="Wu L."/>
            <person name="Ma J."/>
        </authorList>
    </citation>
    <scope>NUCLEOTIDE SEQUENCE [LARGE SCALE GENOMIC DNA]</scope>
    <source>
        <strain evidence="3">CGMCC 4.7400</strain>
    </source>
</reference>
<name>A0ABW2WE84_9ACTN</name>
<dbReference type="RefSeq" id="WP_381613595.1">
    <property type="nucleotide sequence ID" value="NZ_JBHTEB010000001.1"/>
</dbReference>
<dbReference type="EMBL" id="JBHTEB010000001">
    <property type="protein sequence ID" value="MFD0317756.1"/>
    <property type="molecule type" value="Genomic_DNA"/>
</dbReference>